<dbReference type="InterPro" id="IPR003593">
    <property type="entry name" value="AAA+_ATPase"/>
</dbReference>
<feature type="domain" description="AAA+ ATPase" evidence="1">
    <location>
        <begin position="41"/>
        <end position="369"/>
    </location>
</feature>
<organism evidence="2 3">
    <name type="scientific">Phytohabitans flavus</name>
    <dbReference type="NCBI Taxonomy" id="1076124"/>
    <lineage>
        <taxon>Bacteria</taxon>
        <taxon>Bacillati</taxon>
        <taxon>Actinomycetota</taxon>
        <taxon>Actinomycetes</taxon>
        <taxon>Micromonosporales</taxon>
        <taxon>Micromonosporaceae</taxon>
    </lineage>
</organism>
<sequence>MLLRFEVSNHRSIMDPVELSMIAVDEDRPAARSFERLDERVLTVAGVYGPNASGKSNLLDALAWLSYAVRDSLRSWVGGVPRTPFKFAAGPEVPSIFEVDVMAEGVRYEYRVELDGERVISEKLSSYPERRRRLLFERRELEINFRRGLGGLAGTRELLTPNTLALSAAMRSPGPEVGAFGRALGGIGTHGLRPSAVGRVMLRPTEVHTTRHLFLEGLDAPQRALSTESEPGWSGPELALALLRLADLGIEDVRVVDFTGPDGQTDHSLRFAHRAAGQELLFDLAEESEGTRTWFALIGPVLSALRRGQAVLFDEIDASLHPKLSARLLELFQDPETNPRGAQLIFTTHDTSLLNHLNRDEVWLTEKDDRGATTLTALAEYGGDRVRRSLNLERAYLQGRFGAVPEFDQGMLRSALGLPTGGD</sequence>
<evidence type="ECO:0000313" key="2">
    <source>
        <dbReference type="EMBL" id="BCB82565.1"/>
    </source>
</evidence>
<dbReference type="PANTHER" id="PTHR40396">
    <property type="entry name" value="ATPASE-LIKE PROTEIN"/>
    <property type="match status" value="1"/>
</dbReference>
<dbReference type="InterPro" id="IPR003959">
    <property type="entry name" value="ATPase_AAA_core"/>
</dbReference>
<dbReference type="EMBL" id="AP022870">
    <property type="protein sequence ID" value="BCB82565.1"/>
    <property type="molecule type" value="Genomic_DNA"/>
</dbReference>
<dbReference type="Proteomes" id="UP000502508">
    <property type="component" value="Chromosome"/>
</dbReference>
<gene>
    <name evidence="2" type="primary">abiLI</name>
    <name evidence="2" type="ORF">Pflav_089750</name>
</gene>
<protein>
    <recommendedName>
        <fullName evidence="1">AAA+ ATPase domain-containing protein</fullName>
    </recommendedName>
</protein>
<dbReference type="Gene3D" id="3.40.50.300">
    <property type="entry name" value="P-loop containing nucleotide triphosphate hydrolases"/>
    <property type="match status" value="2"/>
</dbReference>
<name>A0A6F8Y8Z0_9ACTN</name>
<dbReference type="InterPro" id="IPR027417">
    <property type="entry name" value="P-loop_NTPase"/>
</dbReference>
<dbReference type="GO" id="GO:0016887">
    <property type="term" value="F:ATP hydrolysis activity"/>
    <property type="evidence" value="ECO:0007669"/>
    <property type="project" value="InterPro"/>
</dbReference>
<dbReference type="Pfam" id="PF13304">
    <property type="entry name" value="AAA_21"/>
    <property type="match status" value="2"/>
</dbReference>
<dbReference type="SMART" id="SM00382">
    <property type="entry name" value="AAA"/>
    <property type="match status" value="1"/>
</dbReference>
<accession>A0A6F8Y8Z0</accession>
<dbReference type="PANTHER" id="PTHR40396:SF1">
    <property type="entry name" value="ATPASE AAA-TYPE CORE DOMAIN-CONTAINING PROTEIN"/>
    <property type="match status" value="1"/>
</dbReference>
<dbReference type="SUPFAM" id="SSF52540">
    <property type="entry name" value="P-loop containing nucleoside triphosphate hydrolases"/>
    <property type="match status" value="1"/>
</dbReference>
<evidence type="ECO:0000313" key="3">
    <source>
        <dbReference type="Proteomes" id="UP000502508"/>
    </source>
</evidence>
<dbReference type="RefSeq" id="WP_173042057.1">
    <property type="nucleotide sequence ID" value="NZ_AP022870.1"/>
</dbReference>
<dbReference type="KEGG" id="pfla:Pflav_089750"/>
<evidence type="ECO:0000259" key="1">
    <source>
        <dbReference type="SMART" id="SM00382"/>
    </source>
</evidence>
<dbReference type="AlphaFoldDB" id="A0A6F8Y8Z0"/>
<reference evidence="2 3" key="1">
    <citation type="submission" date="2020-03" db="EMBL/GenBank/DDBJ databases">
        <title>Whole genome shotgun sequence of Phytohabitans flavus NBRC 107702.</title>
        <authorList>
            <person name="Komaki H."/>
            <person name="Tamura T."/>
        </authorList>
    </citation>
    <scope>NUCLEOTIDE SEQUENCE [LARGE SCALE GENOMIC DNA]</scope>
    <source>
        <strain evidence="2 3">NBRC 107702</strain>
    </source>
</reference>
<dbReference type="GO" id="GO:0005524">
    <property type="term" value="F:ATP binding"/>
    <property type="evidence" value="ECO:0007669"/>
    <property type="project" value="InterPro"/>
</dbReference>
<proteinExistence type="predicted"/>
<reference evidence="2 3" key="2">
    <citation type="submission" date="2020-03" db="EMBL/GenBank/DDBJ databases">
        <authorList>
            <person name="Ichikawa N."/>
            <person name="Kimura A."/>
            <person name="Kitahashi Y."/>
            <person name="Uohara A."/>
        </authorList>
    </citation>
    <scope>NUCLEOTIDE SEQUENCE [LARGE SCALE GENOMIC DNA]</scope>
    <source>
        <strain evidence="2 3">NBRC 107702</strain>
    </source>
</reference>
<keyword evidence="3" id="KW-1185">Reference proteome</keyword>